<reference evidence="1 2" key="1">
    <citation type="submission" date="2019-09" db="EMBL/GenBank/DDBJ databases">
        <authorList>
            <person name="Depoorter E."/>
        </authorList>
    </citation>
    <scope>NUCLEOTIDE SEQUENCE [LARGE SCALE GENOMIC DNA]</scope>
    <source>
        <strain evidence="1">LMG 23254</strain>
    </source>
</reference>
<protein>
    <submittedName>
        <fullName evidence="1">Uncharacterized protein</fullName>
    </submittedName>
</protein>
<evidence type="ECO:0000313" key="1">
    <source>
        <dbReference type="EMBL" id="VWC40043.1"/>
    </source>
</evidence>
<accession>A0A6P2RUL1</accession>
<dbReference type="Proteomes" id="UP000494218">
    <property type="component" value="Unassembled WGS sequence"/>
</dbReference>
<evidence type="ECO:0000313" key="2">
    <source>
        <dbReference type="Proteomes" id="UP000494218"/>
    </source>
</evidence>
<dbReference type="RefSeq" id="WP_039341454.1">
    <property type="nucleotide sequence ID" value="NZ_CABVPW010000048.1"/>
</dbReference>
<dbReference type="EMBL" id="CABVPW010000048">
    <property type="protein sequence ID" value="VWC40043.1"/>
    <property type="molecule type" value="Genomic_DNA"/>
</dbReference>
<name>A0A6P2RUL1_BURL3</name>
<gene>
    <name evidence="1" type="ORF">BLA23254_06896</name>
</gene>
<organism evidence="1 2">
    <name type="scientific">Burkholderia lata (strain ATCC 17760 / DSM 23089 / LMG 22485 / NCIMB 9086 / R18194 / 383)</name>
    <dbReference type="NCBI Taxonomy" id="482957"/>
    <lineage>
        <taxon>Bacteria</taxon>
        <taxon>Pseudomonadati</taxon>
        <taxon>Pseudomonadota</taxon>
        <taxon>Betaproteobacteria</taxon>
        <taxon>Burkholderiales</taxon>
        <taxon>Burkholderiaceae</taxon>
        <taxon>Burkholderia</taxon>
        <taxon>Burkholderia cepacia complex</taxon>
    </lineage>
</organism>
<sequence>MTNYLEIPYEALGPDGRERSRYACTIGELPHSMRLQACEDATKRIAHLIGRESTRRIPFGMPVYVAFSMRPADADRHKFRAVLRMRGADLPLTYCMIEAIRAVPVAAE</sequence>
<proteinExistence type="predicted"/>
<dbReference type="AlphaFoldDB" id="A0A6P2RUL1"/>